<evidence type="ECO:0000313" key="3">
    <source>
        <dbReference type="Proteomes" id="UP000822688"/>
    </source>
</evidence>
<evidence type="ECO:0000313" key="2">
    <source>
        <dbReference type="EMBL" id="KAG0585887.1"/>
    </source>
</evidence>
<sequence>MSHFRNINSSQTTDSSASKPPESSDHISITKKLSKPKRVRMELAIRKSMALPS</sequence>
<feature type="compositionally biased region" description="Polar residues" evidence="1">
    <location>
        <begin position="1"/>
        <end position="18"/>
    </location>
</feature>
<keyword evidence="3" id="KW-1185">Reference proteome</keyword>
<organism evidence="2 3">
    <name type="scientific">Ceratodon purpureus</name>
    <name type="common">Fire moss</name>
    <name type="synonym">Dicranum purpureum</name>
    <dbReference type="NCBI Taxonomy" id="3225"/>
    <lineage>
        <taxon>Eukaryota</taxon>
        <taxon>Viridiplantae</taxon>
        <taxon>Streptophyta</taxon>
        <taxon>Embryophyta</taxon>
        <taxon>Bryophyta</taxon>
        <taxon>Bryophytina</taxon>
        <taxon>Bryopsida</taxon>
        <taxon>Dicranidae</taxon>
        <taxon>Pseudoditrichales</taxon>
        <taxon>Ditrichaceae</taxon>
        <taxon>Ceratodon</taxon>
    </lineage>
</organism>
<reference evidence="2" key="1">
    <citation type="submission" date="2020-06" db="EMBL/GenBank/DDBJ databases">
        <title>WGS assembly of Ceratodon purpureus strain R40.</title>
        <authorList>
            <person name="Carey S.B."/>
            <person name="Jenkins J."/>
            <person name="Shu S."/>
            <person name="Lovell J.T."/>
            <person name="Sreedasyam A."/>
            <person name="Maumus F."/>
            <person name="Tiley G.P."/>
            <person name="Fernandez-Pozo N."/>
            <person name="Barry K."/>
            <person name="Chen C."/>
            <person name="Wang M."/>
            <person name="Lipzen A."/>
            <person name="Daum C."/>
            <person name="Saski C.A."/>
            <person name="Payton A.C."/>
            <person name="Mcbreen J.C."/>
            <person name="Conrad R.E."/>
            <person name="Kollar L.M."/>
            <person name="Olsson S."/>
            <person name="Huttunen S."/>
            <person name="Landis J.B."/>
            <person name="Wickett N.J."/>
            <person name="Johnson M.G."/>
            <person name="Rensing S.A."/>
            <person name="Grimwood J."/>
            <person name="Schmutz J."/>
            <person name="Mcdaniel S.F."/>
        </authorList>
    </citation>
    <scope>NUCLEOTIDE SEQUENCE</scope>
    <source>
        <strain evidence="2">R40</strain>
    </source>
</reference>
<protein>
    <submittedName>
        <fullName evidence="2">Uncharacterized protein</fullName>
    </submittedName>
</protein>
<proteinExistence type="predicted"/>
<name>A0A8T0IS30_CERPU</name>
<accession>A0A8T0IS30</accession>
<gene>
    <name evidence="2" type="ORF">KC19_2G047000</name>
</gene>
<dbReference type="EMBL" id="CM026422">
    <property type="protein sequence ID" value="KAG0585887.1"/>
    <property type="molecule type" value="Genomic_DNA"/>
</dbReference>
<dbReference type="Proteomes" id="UP000822688">
    <property type="component" value="Chromosome 2"/>
</dbReference>
<evidence type="ECO:0000256" key="1">
    <source>
        <dbReference type="SAM" id="MobiDB-lite"/>
    </source>
</evidence>
<comment type="caution">
    <text evidence="2">The sequence shown here is derived from an EMBL/GenBank/DDBJ whole genome shotgun (WGS) entry which is preliminary data.</text>
</comment>
<feature type="region of interest" description="Disordered" evidence="1">
    <location>
        <begin position="1"/>
        <end position="53"/>
    </location>
</feature>
<dbReference type="AlphaFoldDB" id="A0A8T0IS30"/>